<reference evidence="2 3" key="1">
    <citation type="submission" date="2007-03" db="EMBL/GenBank/DDBJ databases">
        <authorList>
            <person name="Stal L."/>
            <person name="Ferriera S."/>
            <person name="Johnson J."/>
            <person name="Kravitz S."/>
            <person name="Beeson K."/>
            <person name="Sutton G."/>
            <person name="Rogers Y.-H."/>
            <person name="Friedman R."/>
            <person name="Frazier M."/>
            <person name="Venter J.C."/>
        </authorList>
    </citation>
    <scope>NUCLEOTIDE SEQUENCE [LARGE SCALE GENOMIC DNA]</scope>
    <source>
        <strain evidence="2 3">CCY0110</strain>
    </source>
</reference>
<evidence type="ECO:0000313" key="2">
    <source>
        <dbReference type="EMBL" id="EAZ88056.1"/>
    </source>
</evidence>
<dbReference type="OrthoDB" id="517290at2"/>
<evidence type="ECO:0000313" key="3">
    <source>
        <dbReference type="Proteomes" id="UP000003781"/>
    </source>
</evidence>
<accession>A3IZN6</accession>
<comment type="caution">
    <text evidence="2">The sequence shown here is derived from an EMBL/GenBank/DDBJ whole genome shotgun (WGS) entry which is preliminary data.</text>
</comment>
<gene>
    <name evidence="2" type="ORF">CY0110_00845</name>
</gene>
<dbReference type="Proteomes" id="UP000003781">
    <property type="component" value="Unassembled WGS sequence"/>
</dbReference>
<name>A3IZN6_9CHRO</name>
<proteinExistence type="predicted"/>
<dbReference type="AlphaFoldDB" id="A3IZN6"/>
<dbReference type="EMBL" id="AAXW01000111">
    <property type="protein sequence ID" value="EAZ88056.1"/>
    <property type="molecule type" value="Genomic_DNA"/>
</dbReference>
<keyword evidence="1" id="KW-0732">Signal</keyword>
<feature type="signal peptide" evidence="1">
    <location>
        <begin position="1"/>
        <end position="26"/>
    </location>
</feature>
<dbReference type="RefSeq" id="WP_008278851.1">
    <property type="nucleotide sequence ID" value="NZ_AAXW01000111.1"/>
</dbReference>
<organism evidence="2 3">
    <name type="scientific">Crocosphaera chwakensis CCY0110</name>
    <dbReference type="NCBI Taxonomy" id="391612"/>
    <lineage>
        <taxon>Bacteria</taxon>
        <taxon>Bacillati</taxon>
        <taxon>Cyanobacteriota</taxon>
        <taxon>Cyanophyceae</taxon>
        <taxon>Oscillatoriophycideae</taxon>
        <taxon>Chroococcales</taxon>
        <taxon>Aphanothecaceae</taxon>
        <taxon>Crocosphaera</taxon>
        <taxon>Crocosphaera chwakensis</taxon>
    </lineage>
</organism>
<feature type="chain" id="PRO_5002653904" description="PEP-CTERM protein-sorting domain-containing protein" evidence="1">
    <location>
        <begin position="27"/>
        <end position="223"/>
    </location>
</feature>
<keyword evidence="3" id="KW-1185">Reference proteome</keyword>
<evidence type="ECO:0008006" key="4">
    <source>
        <dbReference type="Google" id="ProtNLM"/>
    </source>
</evidence>
<protein>
    <recommendedName>
        <fullName evidence="4">PEP-CTERM protein-sorting domain-containing protein</fullName>
    </recommendedName>
</protein>
<evidence type="ECO:0000256" key="1">
    <source>
        <dbReference type="SAM" id="SignalP"/>
    </source>
</evidence>
<sequence length="223" mass="24222">MVLTKQVYSVITIISGSLALAQSSFAADIRLSPTDIIDEPKKLRVVWTGTEFFPGNNIILNEPSLENWSVSETTLEYIGLGTWAKPDSAPIAPVEPATVKVRHTTDPHPELGESGGGRETSLSIAFSEFPPNGEFTPLVPNSGSDSSSASHPPIHFDSYNIEYTYTDRGSGNPDSLRVVLTGTHIPEPSSTFSLFALGILGASTIFKGKLKFSNFYQKRNQKF</sequence>